<name>A0AAD3ND04_LATJO</name>
<dbReference type="GO" id="GO:0030866">
    <property type="term" value="P:cortical actin cytoskeleton organization"/>
    <property type="evidence" value="ECO:0007669"/>
    <property type="project" value="InterPro"/>
</dbReference>
<feature type="compositionally biased region" description="Polar residues" evidence="1">
    <location>
        <begin position="42"/>
        <end position="52"/>
    </location>
</feature>
<dbReference type="GO" id="GO:0003779">
    <property type="term" value="F:actin binding"/>
    <property type="evidence" value="ECO:0007669"/>
    <property type="project" value="InterPro"/>
</dbReference>
<feature type="compositionally biased region" description="Basic and acidic residues" evidence="1">
    <location>
        <begin position="215"/>
        <end position="226"/>
    </location>
</feature>
<dbReference type="GO" id="GO:0005886">
    <property type="term" value="C:plasma membrane"/>
    <property type="evidence" value="ECO:0007669"/>
    <property type="project" value="TreeGrafter"/>
</dbReference>
<dbReference type="GO" id="GO:0005198">
    <property type="term" value="F:structural molecule activity"/>
    <property type="evidence" value="ECO:0007669"/>
    <property type="project" value="InterPro"/>
</dbReference>
<dbReference type="Proteomes" id="UP001279410">
    <property type="component" value="Unassembled WGS sequence"/>
</dbReference>
<feature type="domain" description="Band 4.1 C-terminal" evidence="3">
    <location>
        <begin position="395"/>
        <end position="462"/>
    </location>
</feature>
<feature type="region of interest" description="Disordered" evidence="1">
    <location>
        <begin position="1"/>
        <end position="165"/>
    </location>
</feature>
<feature type="compositionally biased region" description="Basic and acidic residues" evidence="1">
    <location>
        <begin position="10"/>
        <end position="41"/>
    </location>
</feature>
<dbReference type="PANTHER" id="PTHR23280">
    <property type="entry name" value="4.1 G PROTEIN"/>
    <property type="match status" value="1"/>
</dbReference>
<dbReference type="GO" id="GO:0031032">
    <property type="term" value="P:actomyosin structure organization"/>
    <property type="evidence" value="ECO:0007669"/>
    <property type="project" value="TreeGrafter"/>
</dbReference>
<feature type="compositionally biased region" description="Basic and acidic residues" evidence="1">
    <location>
        <begin position="140"/>
        <end position="157"/>
    </location>
</feature>
<protein>
    <submittedName>
        <fullName evidence="4">Band 4.1-like protein 1 isoform X10</fullName>
    </submittedName>
</protein>
<gene>
    <name evidence="4" type="ORF">AKAME5_002064800</name>
</gene>
<feature type="region of interest" description="Disordered" evidence="1">
    <location>
        <begin position="215"/>
        <end position="324"/>
    </location>
</feature>
<comment type="caution">
    <text evidence="4">The sequence shown here is derived from an EMBL/GenBank/DDBJ whole genome shotgun (WGS) entry which is preliminary data.</text>
</comment>
<evidence type="ECO:0000259" key="2">
    <source>
        <dbReference type="Pfam" id="PF04382"/>
    </source>
</evidence>
<accession>A0AAD3ND04</accession>
<keyword evidence="5" id="KW-1185">Reference proteome</keyword>
<dbReference type="GO" id="GO:0005856">
    <property type="term" value="C:cytoskeleton"/>
    <property type="evidence" value="ECO:0007669"/>
    <property type="project" value="InterPro"/>
</dbReference>
<feature type="compositionally biased region" description="Basic and acidic residues" evidence="1">
    <location>
        <begin position="300"/>
        <end position="310"/>
    </location>
</feature>
<dbReference type="PANTHER" id="PTHR23280:SF24">
    <property type="entry name" value="BAND 4.1-LIKE PROTEIN 1"/>
    <property type="match status" value="1"/>
</dbReference>
<feature type="non-terminal residue" evidence="4">
    <location>
        <position position="474"/>
    </location>
</feature>
<evidence type="ECO:0000313" key="4">
    <source>
        <dbReference type="EMBL" id="GLD69335.1"/>
    </source>
</evidence>
<dbReference type="InterPro" id="IPR008379">
    <property type="entry name" value="Band_4.1_C"/>
</dbReference>
<reference evidence="4" key="1">
    <citation type="submission" date="2022-08" db="EMBL/GenBank/DDBJ databases">
        <title>Genome sequencing of akame (Lates japonicus).</title>
        <authorList>
            <person name="Hashiguchi Y."/>
            <person name="Takahashi H."/>
        </authorList>
    </citation>
    <scope>NUCLEOTIDE SEQUENCE</scope>
    <source>
        <strain evidence="4">Kochi</strain>
    </source>
</reference>
<feature type="compositionally biased region" description="Basic and acidic residues" evidence="1">
    <location>
        <begin position="67"/>
        <end position="91"/>
    </location>
</feature>
<dbReference type="AlphaFoldDB" id="A0AAD3ND04"/>
<dbReference type="InterPro" id="IPR007477">
    <property type="entry name" value="SAB_dom"/>
</dbReference>
<feature type="compositionally biased region" description="Basic and acidic residues" evidence="1">
    <location>
        <begin position="268"/>
        <end position="281"/>
    </location>
</feature>
<dbReference type="EMBL" id="BRZM01000206">
    <property type="protein sequence ID" value="GLD69335.1"/>
    <property type="molecule type" value="Genomic_DNA"/>
</dbReference>
<organism evidence="4 5">
    <name type="scientific">Lates japonicus</name>
    <name type="common">Japanese lates</name>
    <dbReference type="NCBI Taxonomy" id="270547"/>
    <lineage>
        <taxon>Eukaryota</taxon>
        <taxon>Metazoa</taxon>
        <taxon>Chordata</taxon>
        <taxon>Craniata</taxon>
        <taxon>Vertebrata</taxon>
        <taxon>Euteleostomi</taxon>
        <taxon>Actinopterygii</taxon>
        <taxon>Neopterygii</taxon>
        <taxon>Teleostei</taxon>
        <taxon>Neoteleostei</taxon>
        <taxon>Acanthomorphata</taxon>
        <taxon>Carangaria</taxon>
        <taxon>Carangaria incertae sedis</taxon>
        <taxon>Centropomidae</taxon>
        <taxon>Lates</taxon>
    </lineage>
</organism>
<sequence>GDLDQEGSLDLDHDQYHYQDQDHDQYTDQELEQHEGQDQKQTRGANISTPTKTLELKSEEAGSPVDSKPEDLATPRPKQEQFLDKPEDVLQKHQASINELKRALRQPNSKMAQREKRLSSATPPGGTPERKSETPPTPAIHEEPLNEASREPWERRLGSVSEDDQDHEILYLKETHLGIERKCSSITVSSTSSLEAEVDFTVLTDLHTGMEEFSRGMSELGERDLSPDGGLCLGIDLVQQQGPSEPPPPLVSAPLSRGASSSPPAKHIQTEEVRAEVKRPDVQPVVPKKPKRSVPVSSSVDREQTHREAGRAPAVTPLSREASDVMPTPAVRKTDVRTETQPNGSEVTTTIVEFADQDHGIAGLSEVSYSTRQSVSPVHMGSLGREASGSPILVTENVTSATTHVTKTVKGGYSETRIEKRIIITGDDDVDQEQALAIAIQEAKQQHPDMQVTKAVVVRETESSTEDRHGASES</sequence>
<dbReference type="Pfam" id="PF04382">
    <property type="entry name" value="SAB"/>
    <property type="match status" value="1"/>
</dbReference>
<feature type="domain" description="SAB" evidence="2">
    <location>
        <begin position="82"/>
        <end position="123"/>
    </location>
</feature>
<proteinExistence type="predicted"/>
<evidence type="ECO:0000256" key="1">
    <source>
        <dbReference type="SAM" id="MobiDB-lite"/>
    </source>
</evidence>
<dbReference type="Pfam" id="PF05902">
    <property type="entry name" value="4_1_CTD"/>
    <property type="match status" value="1"/>
</dbReference>
<evidence type="ECO:0000259" key="3">
    <source>
        <dbReference type="Pfam" id="PF05902"/>
    </source>
</evidence>
<evidence type="ECO:0000313" key="5">
    <source>
        <dbReference type="Proteomes" id="UP001279410"/>
    </source>
</evidence>